<evidence type="ECO:0000313" key="3">
    <source>
        <dbReference type="Proteomes" id="UP000196320"/>
    </source>
</evidence>
<evidence type="ECO:0000256" key="1">
    <source>
        <dbReference type="SAM" id="MobiDB-lite"/>
    </source>
</evidence>
<dbReference type="Proteomes" id="UP000196320">
    <property type="component" value="Unassembled WGS sequence"/>
</dbReference>
<dbReference type="AlphaFoldDB" id="A0A1R4JSB8"/>
<feature type="region of interest" description="Disordered" evidence="1">
    <location>
        <begin position="293"/>
        <end position="355"/>
    </location>
</feature>
<dbReference type="EMBL" id="FUKO01000020">
    <property type="protein sequence ID" value="SJN34663.1"/>
    <property type="molecule type" value="Genomic_DNA"/>
</dbReference>
<sequence>MSEKIHKIHSLPDDSPWDSTVPPVGSREHPLTVRGLDRVLAVQRPLVVAHIRSIRLRNPGAMPEQIIRMLEVRYLAAVTTGGAAVGATAVIPGVGTGVTLALSGVETVGFMESTALFAQSVAEVHGIAIESPERARALVMTLMLGKEGVDLVSQLAKQAAGKGGTRSSYWGELVTKSLPRAAVGPIVDRLKTAFIHQFASRGSVSFIGKALPFGVGAVVGGAGNHLLGRRVLTTSRRAFPLAPATLPVELEPLPGSERLERRMLHSARYLGGGVAGMAGSVGRGIGAAGRGIGAAGRGVGAAGRDVGRRLRREPKALGAGADAAGDDAGAAEAGADTAADSAEVAGGRSTSTSGN</sequence>
<evidence type="ECO:0000313" key="2">
    <source>
        <dbReference type="EMBL" id="SJN34663.1"/>
    </source>
</evidence>
<accession>A0A1R4JSB8</accession>
<gene>
    <name evidence="2" type="ORF">FM104_08540</name>
</gene>
<dbReference type="RefSeq" id="WP_256971580.1">
    <property type="nucleotide sequence ID" value="NZ_FUKO01000020.1"/>
</dbReference>
<proteinExistence type="predicted"/>
<organism evidence="2 3">
    <name type="scientific">Microbacterium esteraromaticum</name>
    <dbReference type="NCBI Taxonomy" id="57043"/>
    <lineage>
        <taxon>Bacteria</taxon>
        <taxon>Bacillati</taxon>
        <taxon>Actinomycetota</taxon>
        <taxon>Actinomycetes</taxon>
        <taxon>Micrococcales</taxon>
        <taxon>Microbacteriaceae</taxon>
        <taxon>Microbacterium</taxon>
    </lineage>
</organism>
<keyword evidence="3" id="KW-1185">Reference proteome</keyword>
<protein>
    <submittedName>
        <fullName evidence="2">POSSIBLE MEMBRANE PROTEIN</fullName>
    </submittedName>
</protein>
<feature type="region of interest" description="Disordered" evidence="1">
    <location>
        <begin position="1"/>
        <end position="28"/>
    </location>
</feature>
<reference evidence="2 3" key="1">
    <citation type="submission" date="2017-02" db="EMBL/GenBank/DDBJ databases">
        <authorList>
            <person name="Peterson S.W."/>
        </authorList>
    </citation>
    <scope>NUCLEOTIDE SEQUENCE [LARGE SCALE GENOMIC DNA]</scope>
    <source>
        <strain evidence="2 3">B Mb 05.01</strain>
    </source>
</reference>
<name>A0A1R4JSB8_9MICO</name>
<feature type="compositionally biased region" description="Low complexity" evidence="1">
    <location>
        <begin position="316"/>
        <end position="346"/>
    </location>
</feature>